<dbReference type="EMBL" id="SEKV01000570">
    <property type="protein sequence ID" value="TFY55671.1"/>
    <property type="molecule type" value="Genomic_DNA"/>
</dbReference>
<evidence type="ECO:0000313" key="4">
    <source>
        <dbReference type="EMBL" id="TFY55671.1"/>
    </source>
</evidence>
<dbReference type="Gene3D" id="2.170.130.20">
    <property type="entry name" value="LCCL-like domain"/>
    <property type="match status" value="1"/>
</dbReference>
<dbReference type="STRING" id="34475.A0A4Y9Y2Q3"/>
<dbReference type="SUPFAM" id="SSF69848">
    <property type="entry name" value="LCCL domain"/>
    <property type="match status" value="1"/>
</dbReference>
<dbReference type="InterPro" id="IPR004043">
    <property type="entry name" value="LCCL"/>
</dbReference>
<reference evidence="4 5" key="1">
    <citation type="submission" date="2019-01" db="EMBL/GenBank/DDBJ databases">
        <title>Genome sequencing of the rare red list fungi Fomitopsis rosea.</title>
        <authorList>
            <person name="Buettner E."/>
            <person name="Kellner H."/>
        </authorList>
    </citation>
    <scope>NUCLEOTIDE SEQUENCE [LARGE SCALE GENOMIC DNA]</scope>
    <source>
        <strain evidence="4 5">DSM 105464</strain>
    </source>
</reference>
<keyword evidence="2" id="KW-1133">Transmembrane helix</keyword>
<feature type="domain" description="LCCL" evidence="3">
    <location>
        <begin position="188"/>
        <end position="273"/>
    </location>
</feature>
<name>A0A4Y9Y2Q3_9APHY</name>
<feature type="transmembrane region" description="Helical" evidence="2">
    <location>
        <begin position="297"/>
        <end position="316"/>
    </location>
</feature>
<sequence length="665" mass="72564">MASASPLDVHMELGSVTSSSRATHAETESSFDTDKPSPQLSKEPFEVEAIYQETAKAPAPWHRRLVRRLAPRYPRVARVLYSTAGVLTRLSSADPTPFLNLTLYTGRRSRSLSLEPFLRRVTRPFTNPWLFVILAAVYIIGLAFFARAQSFLTPSDSFIGCTATYWGANNGCGLNGESCEPFTDSTFDFRCPAACSSVVLENPRTVGNIQADYVPLIVGGGDANQTYRGDTFICAAAIQAGLISNSKGGCASLALVGNYTNYIPFTANGLTSLGFPTAFPLSYRFLSSTPLHHCEDLRTPALAWNIIVTALVFLVLRPKPIVTFWCLVCIGFWHVALFSQPMATPPPLDSAFGAFLPALFVCYAFWRLAIRFTLPAFRKAPIEASVWYLPTFWAGVLTNITMDKIPINRLVASDLSQQPGAITALIVIIIIVLVIVINQVRVIRKTGWLPHYLGWYVAGGLVTMIIALLPGLEFRLHHYIISMVLIPGTAFPTRLSAIYQGFLLGMFLNGVAAWGFDSILQTAADLQGDGASGSAMPSFITNSTNWNASVALQNQTVSWAALPSSGGWDGFSLILDDVERYTGTALNFSLAALQSGLPHFFRLAVSASLLSLDKTLTRKHSIRAQTQQVTTLCPQPYGRMGHGSILCLGHLHDFVDIALYSLQLL</sequence>
<feature type="transmembrane region" description="Helical" evidence="2">
    <location>
        <begin position="351"/>
        <end position="370"/>
    </location>
</feature>
<comment type="caution">
    <text evidence="4">The sequence shown here is derived from an EMBL/GenBank/DDBJ whole genome shotgun (WGS) entry which is preliminary data.</text>
</comment>
<keyword evidence="2" id="KW-0812">Transmembrane</keyword>
<organism evidence="4 5">
    <name type="scientific">Rhodofomes roseus</name>
    <dbReference type="NCBI Taxonomy" id="34475"/>
    <lineage>
        <taxon>Eukaryota</taxon>
        <taxon>Fungi</taxon>
        <taxon>Dikarya</taxon>
        <taxon>Basidiomycota</taxon>
        <taxon>Agaricomycotina</taxon>
        <taxon>Agaricomycetes</taxon>
        <taxon>Polyporales</taxon>
        <taxon>Rhodofomes</taxon>
    </lineage>
</organism>
<dbReference type="Pfam" id="PF03815">
    <property type="entry name" value="LCCL"/>
    <property type="match status" value="1"/>
</dbReference>
<feature type="transmembrane region" description="Helical" evidence="2">
    <location>
        <begin position="452"/>
        <end position="472"/>
    </location>
</feature>
<feature type="transmembrane region" description="Helical" evidence="2">
    <location>
        <begin position="129"/>
        <end position="146"/>
    </location>
</feature>
<dbReference type="AlphaFoldDB" id="A0A4Y9Y2Q3"/>
<evidence type="ECO:0000256" key="1">
    <source>
        <dbReference type="SAM" id="MobiDB-lite"/>
    </source>
</evidence>
<feature type="transmembrane region" description="Helical" evidence="2">
    <location>
        <begin position="420"/>
        <end position="440"/>
    </location>
</feature>
<proteinExistence type="predicted"/>
<dbReference type="PROSITE" id="PS50820">
    <property type="entry name" value="LCCL"/>
    <property type="match status" value="1"/>
</dbReference>
<accession>A0A4Y9Y2Q3</accession>
<dbReference type="PANTHER" id="PTHR31331:SF1">
    <property type="entry name" value="CYSTEINE RICH SECRETORY PROTEIN LCCL DOMAIN CONTAINING 2"/>
    <property type="match status" value="1"/>
</dbReference>
<feature type="region of interest" description="Disordered" evidence="1">
    <location>
        <begin position="1"/>
        <end position="40"/>
    </location>
</feature>
<gene>
    <name evidence="4" type="ORF">EVJ58_g8098</name>
</gene>
<dbReference type="InterPro" id="IPR036609">
    <property type="entry name" value="LCCL_sf"/>
</dbReference>
<evidence type="ECO:0000259" key="3">
    <source>
        <dbReference type="PROSITE" id="PS50820"/>
    </source>
</evidence>
<dbReference type="PANTHER" id="PTHR31331">
    <property type="entry name" value="LCCL DOMAIN PROTEIN (AFU_ORTHOLOGUE AFUA_5G08630)"/>
    <property type="match status" value="1"/>
</dbReference>
<keyword evidence="2" id="KW-0472">Membrane</keyword>
<dbReference type="Proteomes" id="UP000298390">
    <property type="component" value="Unassembled WGS sequence"/>
</dbReference>
<protein>
    <recommendedName>
        <fullName evidence="3">LCCL domain-containing protein</fullName>
    </recommendedName>
</protein>
<feature type="compositionally biased region" description="Basic and acidic residues" evidence="1">
    <location>
        <begin position="23"/>
        <end position="35"/>
    </location>
</feature>
<evidence type="ECO:0000256" key="2">
    <source>
        <dbReference type="SAM" id="Phobius"/>
    </source>
</evidence>
<dbReference type="InterPro" id="IPR051957">
    <property type="entry name" value="CRISP-LCCL_domain"/>
</dbReference>
<evidence type="ECO:0000313" key="5">
    <source>
        <dbReference type="Proteomes" id="UP000298390"/>
    </source>
</evidence>
<feature type="transmembrane region" description="Helical" evidence="2">
    <location>
        <begin position="321"/>
        <end position="339"/>
    </location>
</feature>
<feature type="transmembrane region" description="Helical" evidence="2">
    <location>
        <begin position="382"/>
        <end position="400"/>
    </location>
</feature>